<feature type="transmembrane region" description="Helical" evidence="4">
    <location>
        <begin position="141"/>
        <end position="159"/>
    </location>
</feature>
<feature type="transmembrane region" description="Helical" evidence="4">
    <location>
        <begin position="330"/>
        <end position="348"/>
    </location>
</feature>
<keyword evidence="1 4" id="KW-0812">Transmembrane</keyword>
<dbReference type="PROSITE" id="PS50850">
    <property type="entry name" value="MFS"/>
    <property type="match status" value="1"/>
</dbReference>
<feature type="domain" description="Major facilitator superfamily (MFS) profile" evidence="5">
    <location>
        <begin position="214"/>
        <end position="446"/>
    </location>
</feature>
<name>A0AB74UHH0_9GAMM</name>
<keyword evidence="2 4" id="KW-1133">Transmembrane helix</keyword>
<feature type="transmembrane region" description="Helical" evidence="4">
    <location>
        <begin position="262"/>
        <end position="282"/>
    </location>
</feature>
<gene>
    <name evidence="6" type="ORF">ABV408_05310</name>
</gene>
<evidence type="ECO:0000256" key="2">
    <source>
        <dbReference type="ARBA" id="ARBA00022989"/>
    </source>
</evidence>
<dbReference type="InterPro" id="IPR036259">
    <property type="entry name" value="MFS_trans_sf"/>
</dbReference>
<keyword evidence="3 4" id="KW-0472">Membrane</keyword>
<evidence type="ECO:0000259" key="5">
    <source>
        <dbReference type="PROSITE" id="PS50850"/>
    </source>
</evidence>
<dbReference type="AlphaFoldDB" id="A0AB74UHH0"/>
<dbReference type="SUPFAM" id="SSF103473">
    <property type="entry name" value="MFS general substrate transporter"/>
    <property type="match status" value="1"/>
</dbReference>
<feature type="transmembrane region" description="Helical" evidence="4">
    <location>
        <begin position="421"/>
        <end position="442"/>
    </location>
</feature>
<feature type="transmembrane region" description="Helical" evidence="4">
    <location>
        <begin position="294"/>
        <end position="318"/>
    </location>
</feature>
<feature type="transmembrane region" description="Helical" evidence="4">
    <location>
        <begin position="354"/>
        <end position="372"/>
    </location>
</feature>
<evidence type="ECO:0000256" key="3">
    <source>
        <dbReference type="ARBA" id="ARBA00023136"/>
    </source>
</evidence>
<sequence>MTARSSSTRGGDDDSLTRLFESVTGDDDSRMCRDISDAACREQPGNFFRHLVAALGNKLADELSNARLILPWLMGAIGAPVWMVGLLVPIREAGALLPQLLIAGYIRLREIRKWVWVAGGVAQAVGAVLLGLLALFGHGSWGGALVLVALTGLSLGRGLSSVATKDVMGKTIAKQRRGTLMGWSASAAGALTLLVGVGLMLMGDRPGTWALAVLLFAAALGWALNALCAAAIREAPGATEGGANAWDSVKQGVSLMRRDRRFLHFNLSRALLLSSALALPYLALLGQQNSGTDLASLGILVLTSGVAGMIGGPIWGRLADRSSRRVMRNAAIGAALCCVAGAACVLLPETARTSVWPYAVVYGLLMIAHAGIRLGRKTYVVDLSDSDTRALYVAFSNTFTGVLMLIVGLLLGVLAQWLGSALLLLLLALLALAAAASSHALAEVEV</sequence>
<feature type="transmembrane region" description="Helical" evidence="4">
    <location>
        <begin position="392"/>
        <end position="415"/>
    </location>
</feature>
<dbReference type="EMBL" id="CP159578">
    <property type="protein sequence ID" value="XCJ80597.1"/>
    <property type="molecule type" value="Genomic_DNA"/>
</dbReference>
<dbReference type="InterPro" id="IPR020846">
    <property type="entry name" value="MFS_dom"/>
</dbReference>
<evidence type="ECO:0000256" key="1">
    <source>
        <dbReference type="ARBA" id="ARBA00022692"/>
    </source>
</evidence>
<dbReference type="Gene3D" id="1.20.1250.20">
    <property type="entry name" value="MFS general substrate transporter like domains"/>
    <property type="match status" value="1"/>
</dbReference>
<accession>A0AB74UHH0</accession>
<reference evidence="6" key="1">
    <citation type="submission" date="2024-06" db="EMBL/GenBank/DDBJ databases">
        <title>Complete genome of Salinicola endophyticus HNIBRBA4755.</title>
        <authorList>
            <person name="Shin S.Y."/>
            <person name="Kang H."/>
            <person name="Song J."/>
        </authorList>
    </citation>
    <scope>NUCLEOTIDE SEQUENCE</scope>
    <source>
        <strain evidence="6">HNIBRBA4755</strain>
    </source>
</reference>
<feature type="transmembrane region" description="Helical" evidence="4">
    <location>
        <begin position="114"/>
        <end position="135"/>
    </location>
</feature>
<evidence type="ECO:0000256" key="4">
    <source>
        <dbReference type="SAM" id="Phobius"/>
    </source>
</evidence>
<protein>
    <submittedName>
        <fullName evidence="6">MFS transporter</fullName>
    </submittedName>
</protein>
<feature type="transmembrane region" description="Helical" evidence="4">
    <location>
        <begin position="69"/>
        <end position="90"/>
    </location>
</feature>
<dbReference type="InterPro" id="IPR052528">
    <property type="entry name" value="Sugar_transport-like"/>
</dbReference>
<dbReference type="RefSeq" id="WP_353981418.1">
    <property type="nucleotide sequence ID" value="NZ_CP159578.1"/>
</dbReference>
<organism evidence="6">
    <name type="scientific">Salinicola endophyticus</name>
    <dbReference type="NCBI Taxonomy" id="1949083"/>
    <lineage>
        <taxon>Bacteria</taxon>
        <taxon>Pseudomonadati</taxon>
        <taxon>Pseudomonadota</taxon>
        <taxon>Gammaproteobacteria</taxon>
        <taxon>Oceanospirillales</taxon>
        <taxon>Halomonadaceae</taxon>
        <taxon>Salinicola</taxon>
    </lineage>
</organism>
<dbReference type="PANTHER" id="PTHR23526">
    <property type="entry name" value="INTEGRAL MEMBRANE TRANSPORT PROTEIN-RELATED"/>
    <property type="match status" value="1"/>
</dbReference>
<dbReference type="GO" id="GO:0022857">
    <property type="term" value="F:transmembrane transporter activity"/>
    <property type="evidence" value="ECO:0007669"/>
    <property type="project" value="InterPro"/>
</dbReference>
<dbReference type="PANTHER" id="PTHR23526:SF2">
    <property type="entry name" value="MAJOR FACILITATOR SUPERFAMILY (MFS) PROFILE DOMAIN-CONTAINING PROTEIN"/>
    <property type="match status" value="1"/>
</dbReference>
<dbReference type="InterPro" id="IPR011701">
    <property type="entry name" value="MFS"/>
</dbReference>
<feature type="transmembrane region" description="Helical" evidence="4">
    <location>
        <begin position="209"/>
        <end position="232"/>
    </location>
</feature>
<evidence type="ECO:0000313" key="6">
    <source>
        <dbReference type="EMBL" id="XCJ80597.1"/>
    </source>
</evidence>
<feature type="transmembrane region" description="Helical" evidence="4">
    <location>
        <begin position="180"/>
        <end position="203"/>
    </location>
</feature>
<proteinExistence type="predicted"/>
<dbReference type="Pfam" id="PF07690">
    <property type="entry name" value="MFS_1"/>
    <property type="match status" value="1"/>
</dbReference>